<keyword evidence="1" id="KW-0560">Oxidoreductase</keyword>
<keyword evidence="4" id="KW-1185">Reference proteome</keyword>
<dbReference type="EMBL" id="JAPFFF010000005">
    <property type="protein sequence ID" value="KAK8890740.1"/>
    <property type="molecule type" value="Genomic_DNA"/>
</dbReference>
<dbReference type="InterPro" id="IPR050523">
    <property type="entry name" value="AKR_Detox_Biosynth"/>
</dbReference>
<dbReference type="Proteomes" id="UP001470230">
    <property type="component" value="Unassembled WGS sequence"/>
</dbReference>
<name>A0ABR2KHX6_9EUKA</name>
<dbReference type="InterPro" id="IPR023210">
    <property type="entry name" value="NADP_OxRdtase_dom"/>
</dbReference>
<sequence>MREDEREMFPFCQEENIALTPYSPLAAGRLSRHLGEKTKRSETDTASQAKYNGVIDINRGIIERVEEVSKKKGVSMAEISLAWFHHKKAVPIFAATIKSHIESAARSVKIQLTKEEIDYLKELYIPHKLSGPMTWNHSNSMFSMNQLKKET</sequence>
<dbReference type="PANTHER" id="PTHR43364">
    <property type="entry name" value="NADH-SPECIFIC METHYLGLYOXAL REDUCTASE-RELATED"/>
    <property type="match status" value="1"/>
</dbReference>
<feature type="domain" description="NADP-dependent oxidoreductase" evidence="2">
    <location>
        <begin position="3"/>
        <end position="124"/>
    </location>
</feature>
<evidence type="ECO:0000313" key="4">
    <source>
        <dbReference type="Proteomes" id="UP001470230"/>
    </source>
</evidence>
<evidence type="ECO:0000256" key="1">
    <source>
        <dbReference type="ARBA" id="ARBA00023002"/>
    </source>
</evidence>
<evidence type="ECO:0000259" key="2">
    <source>
        <dbReference type="Pfam" id="PF00248"/>
    </source>
</evidence>
<reference evidence="3 4" key="1">
    <citation type="submission" date="2024-04" db="EMBL/GenBank/DDBJ databases">
        <title>Tritrichomonas musculus Genome.</title>
        <authorList>
            <person name="Alves-Ferreira E."/>
            <person name="Grigg M."/>
            <person name="Lorenzi H."/>
            <person name="Galac M."/>
        </authorList>
    </citation>
    <scope>NUCLEOTIDE SEQUENCE [LARGE SCALE GENOMIC DNA]</scope>
    <source>
        <strain evidence="3 4">EAF2021</strain>
    </source>
</reference>
<evidence type="ECO:0000313" key="3">
    <source>
        <dbReference type="EMBL" id="KAK8890740.1"/>
    </source>
</evidence>
<proteinExistence type="predicted"/>
<dbReference type="InterPro" id="IPR036812">
    <property type="entry name" value="NAD(P)_OxRdtase_dom_sf"/>
</dbReference>
<comment type="caution">
    <text evidence="3">The sequence shown here is derived from an EMBL/GenBank/DDBJ whole genome shotgun (WGS) entry which is preliminary data.</text>
</comment>
<dbReference type="SUPFAM" id="SSF51430">
    <property type="entry name" value="NAD(P)-linked oxidoreductase"/>
    <property type="match status" value="1"/>
</dbReference>
<dbReference type="PANTHER" id="PTHR43364:SF4">
    <property type="entry name" value="NAD(P)-LINKED OXIDOREDUCTASE SUPERFAMILY PROTEIN"/>
    <property type="match status" value="1"/>
</dbReference>
<dbReference type="Gene3D" id="3.20.20.100">
    <property type="entry name" value="NADP-dependent oxidoreductase domain"/>
    <property type="match status" value="1"/>
</dbReference>
<protein>
    <recommendedName>
        <fullName evidence="2">NADP-dependent oxidoreductase domain-containing protein</fullName>
    </recommendedName>
</protein>
<organism evidence="3 4">
    <name type="scientific">Tritrichomonas musculus</name>
    <dbReference type="NCBI Taxonomy" id="1915356"/>
    <lineage>
        <taxon>Eukaryota</taxon>
        <taxon>Metamonada</taxon>
        <taxon>Parabasalia</taxon>
        <taxon>Tritrichomonadida</taxon>
        <taxon>Tritrichomonadidae</taxon>
        <taxon>Tritrichomonas</taxon>
    </lineage>
</organism>
<accession>A0ABR2KHX6</accession>
<gene>
    <name evidence="3" type="ORF">M9Y10_035525</name>
</gene>
<dbReference type="Pfam" id="PF00248">
    <property type="entry name" value="Aldo_ket_red"/>
    <property type="match status" value="1"/>
</dbReference>